<feature type="non-terminal residue" evidence="2">
    <location>
        <position position="1"/>
    </location>
</feature>
<accession>A0A0B6YID5</accession>
<reference evidence="2" key="1">
    <citation type="submission" date="2014-12" db="EMBL/GenBank/DDBJ databases">
        <title>Insight into the proteome of Arion vulgaris.</title>
        <authorList>
            <person name="Aradska J."/>
            <person name="Bulat T."/>
            <person name="Smidak R."/>
            <person name="Sarate P."/>
            <person name="Gangsoo J."/>
            <person name="Sialana F."/>
            <person name="Bilban M."/>
            <person name="Lubec G."/>
        </authorList>
    </citation>
    <scope>NUCLEOTIDE SEQUENCE</scope>
    <source>
        <tissue evidence="2">Skin</tissue>
    </source>
</reference>
<name>A0A0B6YID5_9EUPU</name>
<evidence type="ECO:0000256" key="1">
    <source>
        <dbReference type="SAM" id="MobiDB-lite"/>
    </source>
</evidence>
<dbReference type="EMBL" id="HACG01009049">
    <property type="protein sequence ID" value="CEK55914.1"/>
    <property type="molecule type" value="Transcribed_RNA"/>
</dbReference>
<protein>
    <submittedName>
        <fullName evidence="2">Uncharacterized protein</fullName>
    </submittedName>
</protein>
<gene>
    <name evidence="2" type="primary">ORF26351</name>
</gene>
<dbReference type="AlphaFoldDB" id="A0A0B6YID5"/>
<organism evidence="2">
    <name type="scientific">Arion vulgaris</name>
    <dbReference type="NCBI Taxonomy" id="1028688"/>
    <lineage>
        <taxon>Eukaryota</taxon>
        <taxon>Metazoa</taxon>
        <taxon>Spiralia</taxon>
        <taxon>Lophotrochozoa</taxon>
        <taxon>Mollusca</taxon>
        <taxon>Gastropoda</taxon>
        <taxon>Heterobranchia</taxon>
        <taxon>Euthyneura</taxon>
        <taxon>Panpulmonata</taxon>
        <taxon>Eupulmonata</taxon>
        <taxon>Stylommatophora</taxon>
        <taxon>Helicina</taxon>
        <taxon>Arionoidea</taxon>
        <taxon>Arionidae</taxon>
        <taxon>Arion</taxon>
    </lineage>
</organism>
<proteinExistence type="predicted"/>
<evidence type="ECO:0000313" key="2">
    <source>
        <dbReference type="EMBL" id="CEK55914.1"/>
    </source>
</evidence>
<sequence length="71" mass="7616">PMAKPRQPFSPATPAGLTARTSSVPIPQYAYPMGPLGFPPIMASQMQNISMGNMYPYMHAPPGGLQPIDIM</sequence>
<feature type="non-terminal residue" evidence="2">
    <location>
        <position position="71"/>
    </location>
</feature>
<feature type="region of interest" description="Disordered" evidence="1">
    <location>
        <begin position="1"/>
        <end position="20"/>
    </location>
</feature>